<dbReference type="AlphaFoldDB" id="A0A183F2D1"/>
<accession>A0A3P7U827</accession>
<reference evidence="4" key="2">
    <citation type="submission" date="2019-09" db="UniProtKB">
        <authorList>
            <consortium name="WormBaseParasite"/>
        </authorList>
    </citation>
    <scope>IDENTIFICATION</scope>
</reference>
<sequence length="138" mass="15161">MSPQAGPALRDISDTSSESGQAFRNICDTSSEYEHHLRDISDTSSQPERPLRDIGDMSSEHEHLSTTTTVEAIYAKRLAIITEVLKLKVISLSCSLHLACILKMFRVNNAALNSPGFASSFFCPPGSQMNPRERCSVC</sequence>
<name>A0A183F2D1_HELPZ</name>
<keyword evidence="3" id="KW-1185">Reference proteome</keyword>
<feature type="region of interest" description="Disordered" evidence="1">
    <location>
        <begin position="34"/>
        <end position="63"/>
    </location>
</feature>
<dbReference type="GO" id="GO:0008237">
    <property type="term" value="F:metallopeptidase activity"/>
    <property type="evidence" value="ECO:0007669"/>
    <property type="project" value="InterPro"/>
</dbReference>
<feature type="region of interest" description="Disordered" evidence="1">
    <location>
        <begin position="1"/>
        <end position="21"/>
    </location>
</feature>
<accession>A0A183F2D1</accession>
<dbReference type="SUPFAM" id="SSF55486">
    <property type="entry name" value="Metalloproteases ('zincins'), catalytic domain"/>
    <property type="match status" value="1"/>
</dbReference>
<gene>
    <name evidence="2" type="ORF">HPBE_LOCUS275</name>
</gene>
<evidence type="ECO:0000313" key="4">
    <source>
        <dbReference type="WBParaSite" id="HPBE_0000027401-mRNA-1"/>
    </source>
</evidence>
<evidence type="ECO:0000256" key="1">
    <source>
        <dbReference type="SAM" id="MobiDB-lite"/>
    </source>
</evidence>
<dbReference type="EMBL" id="UZAH01000175">
    <property type="protein sequence ID" value="VDO18657.1"/>
    <property type="molecule type" value="Genomic_DNA"/>
</dbReference>
<evidence type="ECO:0000313" key="3">
    <source>
        <dbReference type="Proteomes" id="UP000050761"/>
    </source>
</evidence>
<protein>
    <submittedName>
        <fullName evidence="2 4">Uncharacterized protein</fullName>
    </submittedName>
</protein>
<dbReference type="OrthoDB" id="6475849at2759"/>
<dbReference type="Gene3D" id="3.40.390.10">
    <property type="entry name" value="Collagenase (Catalytic Domain)"/>
    <property type="match status" value="1"/>
</dbReference>
<dbReference type="InterPro" id="IPR024079">
    <property type="entry name" value="MetalloPept_cat_dom_sf"/>
</dbReference>
<dbReference type="WBParaSite" id="HPBE_0000027401-mRNA-1">
    <property type="protein sequence ID" value="HPBE_0000027401-mRNA-1"/>
    <property type="gene ID" value="HPBE_0000027401"/>
</dbReference>
<evidence type="ECO:0000313" key="2">
    <source>
        <dbReference type="EMBL" id="VDO18657.1"/>
    </source>
</evidence>
<feature type="compositionally biased region" description="Basic and acidic residues" evidence="1">
    <location>
        <begin position="49"/>
        <end position="63"/>
    </location>
</feature>
<proteinExistence type="predicted"/>
<reference evidence="2 3" key="1">
    <citation type="submission" date="2018-11" db="EMBL/GenBank/DDBJ databases">
        <authorList>
            <consortium name="Pathogen Informatics"/>
        </authorList>
    </citation>
    <scope>NUCLEOTIDE SEQUENCE [LARGE SCALE GENOMIC DNA]</scope>
</reference>
<organism evidence="3 4">
    <name type="scientific">Heligmosomoides polygyrus</name>
    <name type="common">Parasitic roundworm</name>
    <dbReference type="NCBI Taxonomy" id="6339"/>
    <lineage>
        <taxon>Eukaryota</taxon>
        <taxon>Metazoa</taxon>
        <taxon>Ecdysozoa</taxon>
        <taxon>Nematoda</taxon>
        <taxon>Chromadorea</taxon>
        <taxon>Rhabditida</taxon>
        <taxon>Rhabditina</taxon>
        <taxon>Rhabditomorpha</taxon>
        <taxon>Strongyloidea</taxon>
        <taxon>Heligmosomidae</taxon>
        <taxon>Heligmosomoides</taxon>
    </lineage>
</organism>
<dbReference type="Proteomes" id="UP000050761">
    <property type="component" value="Unassembled WGS sequence"/>
</dbReference>